<sequence>MTNHDEPRLPTPYAESPNESEAEQTAWEAAIDIFVTNLVLYKLSVETTPADLFALFDASEHQPLLFYYACAGLLKATQESSDAAEHISLIAALFGLLKEEGLKRDDSNGSGTFGNTVVFPTLRALAGDIPVPPGYKYDSSTFALRRNPEYTNQSPELSEFAEYARKHQGQLRLWSLVGRLEADGLLGSEKPGTMSLLFHQGSVLLQALEDSANRGVWETLWAAILHCDEEMGYGEWGTSDPERLVAFKTAVKEIAGASNAPLEWRARFALILEALEKER</sequence>
<dbReference type="Proteomes" id="UP001362999">
    <property type="component" value="Unassembled WGS sequence"/>
</dbReference>
<feature type="region of interest" description="Disordered" evidence="1">
    <location>
        <begin position="1"/>
        <end position="21"/>
    </location>
</feature>
<name>A0AAW0EA58_9AGAR</name>
<evidence type="ECO:0000313" key="3">
    <source>
        <dbReference type="Proteomes" id="UP001362999"/>
    </source>
</evidence>
<evidence type="ECO:0000256" key="1">
    <source>
        <dbReference type="SAM" id="MobiDB-lite"/>
    </source>
</evidence>
<proteinExistence type="predicted"/>
<reference evidence="2 3" key="1">
    <citation type="journal article" date="2024" name="J Genomics">
        <title>Draft genome sequencing and assembly of Favolaschia claudopus CIRM-BRFM 2984 isolated from oak limbs.</title>
        <authorList>
            <person name="Navarro D."/>
            <person name="Drula E."/>
            <person name="Chaduli D."/>
            <person name="Cazenave R."/>
            <person name="Ahrendt S."/>
            <person name="Wang J."/>
            <person name="Lipzen A."/>
            <person name="Daum C."/>
            <person name="Barry K."/>
            <person name="Grigoriev I.V."/>
            <person name="Favel A."/>
            <person name="Rosso M.N."/>
            <person name="Martin F."/>
        </authorList>
    </citation>
    <scope>NUCLEOTIDE SEQUENCE [LARGE SCALE GENOMIC DNA]</scope>
    <source>
        <strain evidence="2 3">CIRM-BRFM 2984</strain>
    </source>
</reference>
<keyword evidence="3" id="KW-1185">Reference proteome</keyword>
<evidence type="ECO:0000313" key="2">
    <source>
        <dbReference type="EMBL" id="KAK7061439.1"/>
    </source>
</evidence>
<comment type="caution">
    <text evidence="2">The sequence shown here is derived from an EMBL/GenBank/DDBJ whole genome shotgun (WGS) entry which is preliminary data.</text>
</comment>
<organism evidence="2 3">
    <name type="scientific">Favolaschia claudopus</name>
    <dbReference type="NCBI Taxonomy" id="2862362"/>
    <lineage>
        <taxon>Eukaryota</taxon>
        <taxon>Fungi</taxon>
        <taxon>Dikarya</taxon>
        <taxon>Basidiomycota</taxon>
        <taxon>Agaricomycotina</taxon>
        <taxon>Agaricomycetes</taxon>
        <taxon>Agaricomycetidae</taxon>
        <taxon>Agaricales</taxon>
        <taxon>Marasmiineae</taxon>
        <taxon>Mycenaceae</taxon>
        <taxon>Favolaschia</taxon>
    </lineage>
</organism>
<accession>A0AAW0EA58</accession>
<protein>
    <submittedName>
        <fullName evidence="2">Uncharacterized protein</fullName>
    </submittedName>
</protein>
<dbReference type="EMBL" id="JAWWNJ010000002">
    <property type="protein sequence ID" value="KAK7061439.1"/>
    <property type="molecule type" value="Genomic_DNA"/>
</dbReference>
<gene>
    <name evidence="2" type="ORF">R3P38DRAFT_2595932</name>
</gene>
<dbReference type="AlphaFoldDB" id="A0AAW0EA58"/>